<feature type="compositionally biased region" description="Low complexity" evidence="5">
    <location>
        <begin position="448"/>
        <end position="463"/>
    </location>
</feature>
<keyword evidence="1" id="KW-0378">Hydrolase</keyword>
<dbReference type="InterPro" id="IPR002641">
    <property type="entry name" value="PNPLA_dom"/>
</dbReference>
<keyword evidence="2" id="KW-0442">Lipid degradation</keyword>
<feature type="region of interest" description="Disordered" evidence="5">
    <location>
        <begin position="421"/>
        <end position="503"/>
    </location>
</feature>
<dbReference type="InterPro" id="IPR016035">
    <property type="entry name" value="Acyl_Trfase/lysoPLipase"/>
</dbReference>
<keyword evidence="3" id="KW-0443">Lipid metabolism</keyword>
<gene>
    <name evidence="7" type="ORF">PMZ80_000724</name>
</gene>
<dbReference type="SUPFAM" id="SSF52151">
    <property type="entry name" value="FabD/lysophospholipase-like"/>
    <property type="match status" value="1"/>
</dbReference>
<dbReference type="PANTHER" id="PTHR24185:SF1">
    <property type="entry name" value="CALCIUM-INDEPENDENT PHOSPHOLIPASE A2-GAMMA"/>
    <property type="match status" value="1"/>
</dbReference>
<dbReference type="PROSITE" id="PS51635">
    <property type="entry name" value="PNPLA"/>
    <property type="match status" value="1"/>
</dbReference>
<evidence type="ECO:0000256" key="3">
    <source>
        <dbReference type="ARBA" id="ARBA00023098"/>
    </source>
</evidence>
<evidence type="ECO:0000256" key="1">
    <source>
        <dbReference type="ARBA" id="ARBA00022801"/>
    </source>
</evidence>
<evidence type="ECO:0000256" key="5">
    <source>
        <dbReference type="SAM" id="MobiDB-lite"/>
    </source>
</evidence>
<evidence type="ECO:0000259" key="6">
    <source>
        <dbReference type="PROSITE" id="PS51635"/>
    </source>
</evidence>
<name>A0ABR0S198_9EURO</name>
<comment type="caution">
    <text evidence="4">Lacks conserved residue(s) required for the propagation of feature annotation.</text>
</comment>
<sequence length="593" mass="66316">MVAGGKQTRVLSLDGGGVRGLSSLVILESLLDLVKQQLALSGSVGSDEELLPSELFDHIVGTTRLIAVMLVKLNMRTSECISAYKELLPRIFGRRRFGSCIGGLGVPQYSEETFRKCIQGTLDKYGKRVSGEALRFMEEANVGNNKSYCTVVCRELYPSGRRMNQPAFICSHYCRSTQQESGKYIPYELWQTCRATTAAPTFFSRIIIHGRIFIDGAFGNTNNPTRKAHFHFLEKVSGYKEHDVIWMNIGTGSPQPHRDALSNRSIHASAATSPTTYKRSWKDRLIPKLILEAKNLLRDLEAIATDSDRVEEEMEDIINTKSNSQHISFARVSANNGVAEIQLDDWRSLGKIEQLTRTYLQRPQVQAKLRRMAEQLAEETLRRRRLQPKKDVGTVDRPQSLIVPPFLRTGDDISPLPSPIITLSRPNRASQHTASLQGLSPLEPSPVSPLTNTTTRTGPGDTNVEQDGTGTQPGVKVPSPRAMISPSRSHRQSQSESSILNDPNISPILRARDRAQSKWTQDLLASVCGLPGMSVPNDANEARFSNMEWTGYGRAEEEGQRSWMRSGRDGRLYFERPEEFATMCEELLRHKMS</sequence>
<proteinExistence type="predicted"/>
<reference evidence="7 8" key="1">
    <citation type="journal article" date="2023" name="Res Sq">
        <title>Genomic and morphological characterization of Knufia obscura isolated from the Mars 2020 spacecraft assembly facility.</title>
        <authorList>
            <person name="Chander A.M."/>
            <person name="Teixeira M.M."/>
            <person name="Singh N.K."/>
            <person name="Williams M.P."/>
            <person name="Parker C.W."/>
            <person name="Leo P."/>
            <person name="Stajich J.E."/>
            <person name="Torok T."/>
            <person name="Tighe S."/>
            <person name="Mason C.E."/>
            <person name="Venkateswaran K."/>
        </authorList>
    </citation>
    <scope>NUCLEOTIDE SEQUENCE [LARGE SCALE GENOMIC DNA]</scope>
    <source>
        <strain evidence="7 8">CCFEE 5817</strain>
    </source>
</reference>
<feature type="domain" description="PNPLA" evidence="6">
    <location>
        <begin position="11"/>
        <end position="229"/>
    </location>
</feature>
<keyword evidence="8" id="KW-1185">Reference proteome</keyword>
<dbReference type="Gene3D" id="3.40.1090.10">
    <property type="entry name" value="Cytosolic phospholipase A2 catalytic domain"/>
    <property type="match status" value="1"/>
</dbReference>
<organism evidence="7 8">
    <name type="scientific">Knufia obscura</name>
    <dbReference type="NCBI Taxonomy" id="1635080"/>
    <lineage>
        <taxon>Eukaryota</taxon>
        <taxon>Fungi</taxon>
        <taxon>Dikarya</taxon>
        <taxon>Ascomycota</taxon>
        <taxon>Pezizomycotina</taxon>
        <taxon>Eurotiomycetes</taxon>
        <taxon>Chaetothyriomycetidae</taxon>
        <taxon>Chaetothyriales</taxon>
        <taxon>Trichomeriaceae</taxon>
        <taxon>Knufia</taxon>
    </lineage>
</organism>
<evidence type="ECO:0000313" key="7">
    <source>
        <dbReference type="EMBL" id="KAK5946581.1"/>
    </source>
</evidence>
<feature type="compositionally biased region" description="Polar residues" evidence="5">
    <location>
        <begin position="424"/>
        <end position="438"/>
    </location>
</feature>
<dbReference type="GeneID" id="89994173"/>
<feature type="short sequence motif" description="GXGXXG" evidence="4">
    <location>
        <begin position="15"/>
        <end position="20"/>
    </location>
</feature>
<feature type="short sequence motif" description="DGA/G" evidence="4">
    <location>
        <begin position="215"/>
        <end position="217"/>
    </location>
</feature>
<dbReference type="PANTHER" id="PTHR24185">
    <property type="entry name" value="CALCIUM-INDEPENDENT PHOSPHOLIPASE A2-GAMMA"/>
    <property type="match status" value="1"/>
</dbReference>
<dbReference type="EMBL" id="JAVHJV010000001">
    <property type="protein sequence ID" value="KAK5946581.1"/>
    <property type="molecule type" value="Genomic_DNA"/>
</dbReference>
<evidence type="ECO:0000256" key="2">
    <source>
        <dbReference type="ARBA" id="ARBA00022963"/>
    </source>
</evidence>
<evidence type="ECO:0000256" key="4">
    <source>
        <dbReference type="PROSITE-ProRule" id="PRU01161"/>
    </source>
</evidence>
<protein>
    <recommendedName>
        <fullName evidence="6">PNPLA domain-containing protein</fullName>
    </recommendedName>
</protein>
<accession>A0ABR0S198</accession>
<evidence type="ECO:0000313" key="8">
    <source>
        <dbReference type="Proteomes" id="UP001334248"/>
    </source>
</evidence>
<dbReference type="RefSeq" id="XP_064734671.1">
    <property type="nucleotide sequence ID" value="XM_064869174.1"/>
</dbReference>
<dbReference type="Proteomes" id="UP001334248">
    <property type="component" value="Unassembled WGS sequence"/>
</dbReference>
<comment type="caution">
    <text evidence="7">The sequence shown here is derived from an EMBL/GenBank/DDBJ whole genome shotgun (WGS) entry which is preliminary data.</text>
</comment>